<feature type="chain" id="PRO_5027138708" description="Epidermal patterning factor-like protein" evidence="7">
    <location>
        <begin position="23"/>
        <end position="152"/>
    </location>
</feature>
<comment type="function">
    <text evidence="7">Controls stomatal patterning.</text>
</comment>
<dbReference type="PANTHER" id="PTHR33109:SF3">
    <property type="entry name" value="EPIDERMAL PATTERNING FACTOR-LIKE PROTEIN"/>
    <property type="match status" value="1"/>
</dbReference>
<dbReference type="Proteomes" id="UP000447434">
    <property type="component" value="Chromosome 14"/>
</dbReference>
<feature type="signal peptide" evidence="7">
    <location>
        <begin position="1"/>
        <end position="22"/>
    </location>
</feature>
<evidence type="ECO:0000256" key="1">
    <source>
        <dbReference type="ARBA" id="ARBA00004613"/>
    </source>
</evidence>
<keyword evidence="5 7" id="KW-0732">Signal</keyword>
<dbReference type="PANTHER" id="PTHR33109">
    <property type="entry name" value="EPIDERMAL PATTERNING FACTOR-LIKE PROTEIN 4"/>
    <property type="match status" value="1"/>
</dbReference>
<gene>
    <name evidence="8" type="ORF">Lalb_Chr14g0372741</name>
</gene>
<accession>A0A6A4PG30</accession>
<comment type="similarity">
    <text evidence="2 7">Belongs to the plant cysteine rich small secretory peptide family. Epidermal patterning factor subfamily.</text>
</comment>
<dbReference type="Pfam" id="PF17181">
    <property type="entry name" value="EPF"/>
    <property type="match status" value="1"/>
</dbReference>
<dbReference type="GO" id="GO:0010052">
    <property type="term" value="P:guard cell differentiation"/>
    <property type="evidence" value="ECO:0007669"/>
    <property type="project" value="UniProtKB-UniRule"/>
</dbReference>
<dbReference type="EMBL" id="WOCE01000014">
    <property type="protein sequence ID" value="KAE9600426.1"/>
    <property type="molecule type" value="Genomic_DNA"/>
</dbReference>
<dbReference type="GO" id="GO:0005576">
    <property type="term" value="C:extracellular region"/>
    <property type="evidence" value="ECO:0007669"/>
    <property type="project" value="UniProtKB-SubCell"/>
</dbReference>
<dbReference type="OrthoDB" id="1843021at2759"/>
<evidence type="ECO:0000256" key="4">
    <source>
        <dbReference type="ARBA" id="ARBA00022525"/>
    </source>
</evidence>
<dbReference type="InterPro" id="IPR039455">
    <property type="entry name" value="EPFL"/>
</dbReference>
<evidence type="ECO:0000256" key="6">
    <source>
        <dbReference type="ARBA" id="ARBA00023157"/>
    </source>
</evidence>
<keyword evidence="3 7" id="KW-0217">Developmental protein</keyword>
<dbReference type="AlphaFoldDB" id="A0A6A4PG30"/>
<keyword evidence="6" id="KW-1015">Disulfide bond</keyword>
<sequence length="152" mass="17046">MKGRFFCCFLLALQIVSLVSEATRHFPPPPDAMSHPGQLLLYQFHIHSLSDDIYLSSGPEEAPATHSSLSYTKELQKVTEAMSVREKESYDRGVNRIGSSPPSCEHKCYGCTPCDAIQVPSNNNMHIKLSLQYTNYEPESWKCKCGVTLYSP</sequence>
<name>A0A6A4PG30_LUPAL</name>
<evidence type="ECO:0000313" key="9">
    <source>
        <dbReference type="Proteomes" id="UP000447434"/>
    </source>
</evidence>
<proteinExistence type="inferred from homology"/>
<evidence type="ECO:0000256" key="3">
    <source>
        <dbReference type="ARBA" id="ARBA00022473"/>
    </source>
</evidence>
<comment type="subcellular location">
    <subcellularLocation>
        <location evidence="1 7">Secreted</location>
    </subcellularLocation>
</comment>
<evidence type="ECO:0000256" key="2">
    <source>
        <dbReference type="ARBA" id="ARBA00008127"/>
    </source>
</evidence>
<comment type="caution">
    <text evidence="8">The sequence shown here is derived from an EMBL/GenBank/DDBJ whole genome shotgun (WGS) entry which is preliminary data.</text>
</comment>
<evidence type="ECO:0000313" key="8">
    <source>
        <dbReference type="EMBL" id="KAE9600426.1"/>
    </source>
</evidence>
<keyword evidence="4 7" id="KW-0964">Secreted</keyword>
<reference evidence="9" key="1">
    <citation type="journal article" date="2020" name="Nat. Commun.">
        <title>Genome sequence of the cluster root forming white lupin.</title>
        <authorList>
            <person name="Hufnagel B."/>
            <person name="Marques A."/>
            <person name="Soriano A."/>
            <person name="Marques L."/>
            <person name="Divol F."/>
            <person name="Doumas P."/>
            <person name="Sallet E."/>
            <person name="Mancinotti D."/>
            <person name="Carrere S."/>
            <person name="Marande W."/>
            <person name="Arribat S."/>
            <person name="Keller J."/>
            <person name="Huneau C."/>
            <person name="Blein T."/>
            <person name="Aime D."/>
            <person name="Laguerre M."/>
            <person name="Taylor J."/>
            <person name="Schubert V."/>
            <person name="Nelson M."/>
            <person name="Geu-Flores F."/>
            <person name="Crespi M."/>
            <person name="Gallardo-Guerrero K."/>
            <person name="Delaux P.-M."/>
            <person name="Salse J."/>
            <person name="Berges H."/>
            <person name="Guyot R."/>
            <person name="Gouzy J."/>
            <person name="Peret B."/>
        </authorList>
    </citation>
    <scope>NUCLEOTIDE SEQUENCE [LARGE SCALE GENOMIC DNA]</scope>
    <source>
        <strain evidence="9">cv. Amiga</strain>
    </source>
</reference>
<keyword evidence="9" id="KW-1185">Reference proteome</keyword>
<protein>
    <recommendedName>
        <fullName evidence="7">Epidermal patterning factor-like protein</fullName>
    </recommendedName>
</protein>
<evidence type="ECO:0000256" key="5">
    <source>
        <dbReference type="ARBA" id="ARBA00022729"/>
    </source>
</evidence>
<evidence type="ECO:0000256" key="7">
    <source>
        <dbReference type="RuleBase" id="RU367102"/>
    </source>
</evidence>
<organism evidence="8 9">
    <name type="scientific">Lupinus albus</name>
    <name type="common">White lupine</name>
    <name type="synonym">Lupinus termis</name>
    <dbReference type="NCBI Taxonomy" id="3870"/>
    <lineage>
        <taxon>Eukaryota</taxon>
        <taxon>Viridiplantae</taxon>
        <taxon>Streptophyta</taxon>
        <taxon>Embryophyta</taxon>
        <taxon>Tracheophyta</taxon>
        <taxon>Spermatophyta</taxon>
        <taxon>Magnoliopsida</taxon>
        <taxon>eudicotyledons</taxon>
        <taxon>Gunneridae</taxon>
        <taxon>Pentapetalae</taxon>
        <taxon>rosids</taxon>
        <taxon>fabids</taxon>
        <taxon>Fabales</taxon>
        <taxon>Fabaceae</taxon>
        <taxon>Papilionoideae</taxon>
        <taxon>50 kb inversion clade</taxon>
        <taxon>genistoids sensu lato</taxon>
        <taxon>core genistoids</taxon>
        <taxon>Genisteae</taxon>
        <taxon>Lupinus</taxon>
    </lineage>
</organism>